<evidence type="ECO:0000256" key="2">
    <source>
        <dbReference type="ARBA" id="ARBA00023002"/>
    </source>
</evidence>
<evidence type="ECO:0000256" key="1">
    <source>
        <dbReference type="ARBA" id="ARBA00022448"/>
    </source>
</evidence>
<dbReference type="InterPro" id="IPR013121">
    <property type="entry name" value="Fe_red_NAD-bd_6"/>
</dbReference>
<keyword evidence="1" id="KW-0813">Transport</keyword>
<keyword evidence="2" id="KW-0560">Oxidoreductase</keyword>
<protein>
    <submittedName>
        <fullName evidence="4">Dual oxidase</fullName>
    </submittedName>
</protein>
<sequence length="170" mass="18734">MRLEGPYGVGRIQWGRLPVTVLVAGGIGNPPGISIASHLIKKAASSSSGYQAVSHVHLLWIVKDNRHIQWSQEGLRELHAISLREEVPATLDVTIHTTASSASTPDTLSREESYEMRTLKPAEHPWTINTGRPNVAAWLVQIKRARAGLDAAGGNLRERDIYVEEEVFEL</sequence>
<dbReference type="Pfam" id="PF08030">
    <property type="entry name" value="NAD_binding_6"/>
    <property type="match status" value="1"/>
</dbReference>
<dbReference type="GO" id="GO:0000293">
    <property type="term" value="F:ferric-chelate reductase activity"/>
    <property type="evidence" value="ECO:0007669"/>
    <property type="project" value="TreeGrafter"/>
</dbReference>
<dbReference type="PANTHER" id="PTHR32361">
    <property type="entry name" value="FERRIC/CUPRIC REDUCTASE TRANSMEMBRANE COMPONENT"/>
    <property type="match status" value="1"/>
</dbReference>
<keyword evidence="5" id="KW-1185">Reference proteome</keyword>
<evidence type="ECO:0000259" key="3">
    <source>
        <dbReference type="Pfam" id="PF08030"/>
    </source>
</evidence>
<evidence type="ECO:0000313" key="4">
    <source>
        <dbReference type="EMBL" id="KND93995.1"/>
    </source>
</evidence>
<dbReference type="SUPFAM" id="SSF52343">
    <property type="entry name" value="Ferredoxin reductase-like, C-terminal NADP-linked domain"/>
    <property type="match status" value="1"/>
</dbReference>
<dbReference type="GO" id="GO:0006826">
    <property type="term" value="P:iron ion transport"/>
    <property type="evidence" value="ECO:0007669"/>
    <property type="project" value="TreeGrafter"/>
</dbReference>
<dbReference type="InterPro" id="IPR039261">
    <property type="entry name" value="FNR_nucleotide-bd"/>
</dbReference>
<dbReference type="Gene3D" id="3.40.50.80">
    <property type="entry name" value="Nucleotide-binding domain of ferredoxin-NADP reductase (FNR) module"/>
    <property type="match status" value="1"/>
</dbReference>
<name>A0A0L0NJT8_TOLOC</name>
<dbReference type="AlphaFoldDB" id="A0A0L0NJT8"/>
<dbReference type="Proteomes" id="UP000036947">
    <property type="component" value="Unassembled WGS sequence"/>
</dbReference>
<dbReference type="EMBL" id="LFRF01000002">
    <property type="protein sequence ID" value="KND93995.1"/>
    <property type="molecule type" value="Genomic_DNA"/>
</dbReference>
<dbReference type="OrthoDB" id="10006946at2759"/>
<dbReference type="GO" id="GO:0015677">
    <property type="term" value="P:copper ion import"/>
    <property type="evidence" value="ECO:0007669"/>
    <property type="project" value="TreeGrafter"/>
</dbReference>
<gene>
    <name evidence="4" type="ORF">TOPH_00736</name>
</gene>
<proteinExistence type="predicted"/>
<dbReference type="STRING" id="1163406.A0A0L0NJT8"/>
<dbReference type="GO" id="GO:0006879">
    <property type="term" value="P:intracellular iron ion homeostasis"/>
    <property type="evidence" value="ECO:0007669"/>
    <property type="project" value="TreeGrafter"/>
</dbReference>
<feature type="domain" description="Ferric reductase NAD binding" evidence="3">
    <location>
        <begin position="21"/>
        <end position="143"/>
    </location>
</feature>
<reference evidence="4 5" key="1">
    <citation type="journal article" date="2015" name="BMC Genomics">
        <title>The genome of the truffle-parasite Tolypocladium ophioglossoides and the evolution of antifungal peptaibiotics.</title>
        <authorList>
            <person name="Quandt C.A."/>
            <person name="Bushley K.E."/>
            <person name="Spatafora J.W."/>
        </authorList>
    </citation>
    <scope>NUCLEOTIDE SEQUENCE [LARGE SCALE GENOMIC DNA]</scope>
    <source>
        <strain evidence="4 5">CBS 100239</strain>
    </source>
</reference>
<accession>A0A0L0NJT8</accession>
<evidence type="ECO:0000313" key="5">
    <source>
        <dbReference type="Proteomes" id="UP000036947"/>
    </source>
</evidence>
<organism evidence="4 5">
    <name type="scientific">Tolypocladium ophioglossoides (strain CBS 100239)</name>
    <name type="common">Snaketongue truffleclub</name>
    <name type="synonym">Elaphocordyceps ophioglossoides</name>
    <dbReference type="NCBI Taxonomy" id="1163406"/>
    <lineage>
        <taxon>Eukaryota</taxon>
        <taxon>Fungi</taxon>
        <taxon>Dikarya</taxon>
        <taxon>Ascomycota</taxon>
        <taxon>Pezizomycotina</taxon>
        <taxon>Sordariomycetes</taxon>
        <taxon>Hypocreomycetidae</taxon>
        <taxon>Hypocreales</taxon>
        <taxon>Ophiocordycipitaceae</taxon>
        <taxon>Tolypocladium</taxon>
    </lineage>
</organism>
<dbReference type="GO" id="GO:0005886">
    <property type="term" value="C:plasma membrane"/>
    <property type="evidence" value="ECO:0007669"/>
    <property type="project" value="TreeGrafter"/>
</dbReference>
<dbReference type="InterPro" id="IPR051410">
    <property type="entry name" value="Ferric/Cupric_Reductase"/>
</dbReference>
<comment type="caution">
    <text evidence="4">The sequence shown here is derived from an EMBL/GenBank/DDBJ whole genome shotgun (WGS) entry which is preliminary data.</text>
</comment>